<reference evidence="5" key="1">
    <citation type="submission" date="2022-03" db="EMBL/GenBank/DDBJ databases">
        <title>Sea Food Isolates.</title>
        <authorList>
            <person name="Li c."/>
        </authorList>
    </citation>
    <scope>NUCLEOTIDE SEQUENCE</scope>
    <source>
        <strain evidence="5">19CA01SA08</strain>
    </source>
</reference>
<dbReference type="EMBL" id="CP095355">
    <property type="protein sequence ID" value="XAG88460.1"/>
    <property type="molecule type" value="Genomic_DNA"/>
</dbReference>
<evidence type="ECO:0000256" key="2">
    <source>
        <dbReference type="ARBA" id="ARBA00022747"/>
    </source>
</evidence>
<keyword evidence="3" id="KW-0238">DNA-binding</keyword>
<sequence>MESLALMPKYEAYKESGVDWLGEVPDCWDLVPIRGLLNFRNEKNDPIVTEDVLSLSIANGVTQYSDEGRGGNKRKDDLTAYKIARPNDIVMNSMNVIVGAVGVSKYFGAISPVYYALYAKDDSVLISFYERIFQNEGFQRGLLRLGKGILIKFGDSGKMNTIRMKISQNDLKVLMFPKPDSKTQLLISNFLDQKTAQIDEAIAIKELQISLLKERKQIIIQQAVTQGLAPNVPMKDSGVDWIGKIPEHWEVVPLKRLAVLSPSVKVSNRKSKELVTFLAMEKVSTDGYIDQDTLMPICDVSQGFTVFNKGDVIVAKITPCFENGKSAWLNNLQTEFGYGSTEFHVLRCGQRIIGSFLYLIVSSPLFLNAGEAMMTGSAGQKRVPSSFIQNFPTAIPGVAEQEKIVSKVKELFSQIDVVVASTVNQIEKLKEYKTTLINSAVTGKIKITPEMVEQ</sequence>
<dbReference type="SUPFAM" id="SSF116734">
    <property type="entry name" value="DNA methylase specificity domain"/>
    <property type="match status" value="2"/>
</dbReference>
<organism evidence="5">
    <name type="scientific">bacterium 19CA01SA08</name>
    <dbReference type="NCBI Taxonomy" id="2920574"/>
    <lineage>
        <taxon>Bacteria</taxon>
    </lineage>
</organism>
<keyword evidence="5" id="KW-0255">Endonuclease</keyword>
<protein>
    <submittedName>
        <fullName evidence="5">Restriction endonuclease subunit S</fullName>
    </submittedName>
</protein>
<feature type="domain" description="Type I restriction modification DNA specificity" evidence="4">
    <location>
        <begin position="247"/>
        <end position="417"/>
    </location>
</feature>
<dbReference type="CDD" id="cd17260">
    <property type="entry name" value="RMtype1_S_EcoEI-TRD1-CR1_like"/>
    <property type="match status" value="1"/>
</dbReference>
<keyword evidence="5" id="KW-0540">Nuclease</keyword>
<evidence type="ECO:0000313" key="5">
    <source>
        <dbReference type="EMBL" id="XAG88460.1"/>
    </source>
</evidence>
<keyword evidence="5" id="KW-0378">Hydrolase</keyword>
<dbReference type="InterPro" id="IPR000055">
    <property type="entry name" value="Restrct_endonuc_typeI_TRD"/>
</dbReference>
<gene>
    <name evidence="5" type="ORF">MRN67_19890</name>
</gene>
<dbReference type="PANTHER" id="PTHR43140:SF1">
    <property type="entry name" value="TYPE I RESTRICTION ENZYME ECOKI SPECIFICITY SUBUNIT"/>
    <property type="match status" value="1"/>
</dbReference>
<dbReference type="Gene3D" id="3.90.220.20">
    <property type="entry name" value="DNA methylase specificity domains"/>
    <property type="match status" value="3"/>
</dbReference>
<name>A0AAU6VQ82_UNCXX</name>
<accession>A0AAU6VQ82</accession>
<dbReference type="InterPro" id="IPR044946">
    <property type="entry name" value="Restrct_endonuc_typeI_TRD_sf"/>
</dbReference>
<dbReference type="REBASE" id="848606">
    <property type="entry name" value="S.BspA08ORF19895P"/>
</dbReference>
<dbReference type="GO" id="GO:0003677">
    <property type="term" value="F:DNA binding"/>
    <property type="evidence" value="ECO:0007669"/>
    <property type="project" value="UniProtKB-KW"/>
</dbReference>
<evidence type="ECO:0000256" key="1">
    <source>
        <dbReference type="ARBA" id="ARBA00010923"/>
    </source>
</evidence>
<dbReference type="PANTHER" id="PTHR43140">
    <property type="entry name" value="TYPE-1 RESTRICTION ENZYME ECOKI SPECIFICITY PROTEIN"/>
    <property type="match status" value="1"/>
</dbReference>
<comment type="similarity">
    <text evidence="1">Belongs to the type-I restriction system S methylase family.</text>
</comment>
<dbReference type="InterPro" id="IPR051212">
    <property type="entry name" value="Type-I_RE_S_subunit"/>
</dbReference>
<dbReference type="Pfam" id="PF01420">
    <property type="entry name" value="Methylase_S"/>
    <property type="match status" value="1"/>
</dbReference>
<dbReference type="GO" id="GO:0009307">
    <property type="term" value="P:DNA restriction-modification system"/>
    <property type="evidence" value="ECO:0007669"/>
    <property type="project" value="UniProtKB-KW"/>
</dbReference>
<evidence type="ECO:0000259" key="4">
    <source>
        <dbReference type="Pfam" id="PF01420"/>
    </source>
</evidence>
<proteinExistence type="inferred from homology"/>
<evidence type="ECO:0000256" key="3">
    <source>
        <dbReference type="ARBA" id="ARBA00023125"/>
    </source>
</evidence>
<dbReference type="GO" id="GO:0004519">
    <property type="term" value="F:endonuclease activity"/>
    <property type="evidence" value="ECO:0007669"/>
    <property type="project" value="UniProtKB-KW"/>
</dbReference>
<keyword evidence="2" id="KW-0680">Restriction system</keyword>
<dbReference type="AlphaFoldDB" id="A0AAU6VQ82"/>